<comment type="caution">
    <text evidence="1">The sequence shown here is derived from an EMBL/GenBank/DDBJ whole genome shotgun (WGS) entry which is preliminary data.</text>
</comment>
<organism evidence="1">
    <name type="scientific">marine sediment metagenome</name>
    <dbReference type="NCBI Taxonomy" id="412755"/>
    <lineage>
        <taxon>unclassified sequences</taxon>
        <taxon>metagenomes</taxon>
        <taxon>ecological metagenomes</taxon>
    </lineage>
</organism>
<reference evidence="1" key="1">
    <citation type="journal article" date="2015" name="Nature">
        <title>Complex archaea that bridge the gap between prokaryotes and eukaryotes.</title>
        <authorList>
            <person name="Spang A."/>
            <person name="Saw J.H."/>
            <person name="Jorgensen S.L."/>
            <person name="Zaremba-Niedzwiedzka K."/>
            <person name="Martijn J."/>
            <person name="Lind A.E."/>
            <person name="van Eijk R."/>
            <person name="Schleper C."/>
            <person name="Guy L."/>
            <person name="Ettema T.J."/>
        </authorList>
    </citation>
    <scope>NUCLEOTIDE SEQUENCE</scope>
</reference>
<protein>
    <submittedName>
        <fullName evidence="1">Uncharacterized protein</fullName>
    </submittedName>
</protein>
<accession>A0A0F9C8M4</accession>
<dbReference type="AlphaFoldDB" id="A0A0F9C8M4"/>
<feature type="non-terminal residue" evidence="1">
    <location>
        <position position="62"/>
    </location>
</feature>
<proteinExistence type="predicted"/>
<gene>
    <name evidence="1" type="ORF">LCGC14_2697290</name>
</gene>
<evidence type="ECO:0000313" key="1">
    <source>
        <dbReference type="EMBL" id="KKK93001.1"/>
    </source>
</evidence>
<dbReference type="EMBL" id="LAZR01047962">
    <property type="protein sequence ID" value="KKK93001.1"/>
    <property type="molecule type" value="Genomic_DNA"/>
</dbReference>
<name>A0A0F9C8M4_9ZZZZ</name>
<sequence length="62" mass="6757">MPVKIHGNQYVTVAERVALLHKDRNGAEVQITTTITEDTPEQVVVRATVRCAAGMFTGHAHS</sequence>